<evidence type="ECO:0000256" key="5">
    <source>
        <dbReference type="ARBA" id="ARBA00022679"/>
    </source>
</evidence>
<reference evidence="16 17" key="1">
    <citation type="submission" date="2018-09" db="EMBL/GenBank/DDBJ databases">
        <authorList>
            <person name="Zhu H."/>
        </authorList>
    </citation>
    <scope>NUCLEOTIDE SEQUENCE [LARGE SCALE GENOMIC DNA]</scope>
    <source>
        <strain evidence="16 17">K2W22B-5</strain>
    </source>
</reference>
<dbReference type="PIRSF" id="PIRSF000409">
    <property type="entry name" value="Ada"/>
    <property type="match status" value="1"/>
</dbReference>
<feature type="binding site" evidence="13">
    <location>
        <position position="49"/>
    </location>
    <ligand>
        <name>Zn(2+)</name>
        <dbReference type="ChEBI" id="CHEBI:29105"/>
    </ligand>
</feature>
<feature type="binding site" evidence="13">
    <location>
        <position position="80"/>
    </location>
    <ligand>
        <name>Zn(2+)</name>
        <dbReference type="ChEBI" id="CHEBI:29105"/>
    </ligand>
</feature>
<feature type="compositionally biased region" description="Basic and acidic residues" evidence="14">
    <location>
        <begin position="16"/>
        <end position="28"/>
    </location>
</feature>
<dbReference type="SUPFAM" id="SSF53155">
    <property type="entry name" value="Methylated DNA-protein cysteine methyltransferase domain"/>
    <property type="match status" value="1"/>
</dbReference>
<comment type="catalytic activity">
    <reaction evidence="11">
        <text>a 6-O-methyl-2'-deoxyguanosine in DNA + L-cysteinyl-[protein] = S-methyl-L-cysteinyl-[protein] + a 2'-deoxyguanosine in DNA</text>
        <dbReference type="Rhea" id="RHEA:24000"/>
        <dbReference type="Rhea" id="RHEA-COMP:10131"/>
        <dbReference type="Rhea" id="RHEA-COMP:10132"/>
        <dbReference type="Rhea" id="RHEA-COMP:11367"/>
        <dbReference type="Rhea" id="RHEA-COMP:11368"/>
        <dbReference type="ChEBI" id="CHEBI:29950"/>
        <dbReference type="ChEBI" id="CHEBI:82612"/>
        <dbReference type="ChEBI" id="CHEBI:85445"/>
        <dbReference type="ChEBI" id="CHEBI:85448"/>
        <dbReference type="EC" id="2.1.1.63"/>
    </reaction>
</comment>
<dbReference type="InterPro" id="IPR014048">
    <property type="entry name" value="MethylDNA_cys_MeTrfase_DNA-bd"/>
</dbReference>
<feature type="domain" description="HTH araC/xylS-type" evidence="15">
    <location>
        <begin position="99"/>
        <end position="199"/>
    </location>
</feature>
<sequence length="366" mass="38875">MNQPSPFSPDESAETGEGRDAERWEAVQRRDRAADGRFVYAVATTGVYCKPSCPSRPAKRENVTFHPTNAAAAAAGFRPCKRCRPTESGADDRHADGVAQACRRIEQAVRDGDSAPTLAELAALSGLSPFHYHRVFKAIAGVTPKGFANACKAALARQGLAQGRAVTETIYDAGYSSSSRFYDGATERLGMRPSDYRAGGRGAEIRFAIAACSLGDVLVAATDKGVCAVQFGDNPQRLAEALQDRFPKARLVGGDARFEATVAAVIGVIERSAQVCDLPLDVQGTAFQHRVWQALRAIPAGSTASYADVAQQIGQPKAVRAVARACAANPTAVVIPCHRVVRTDGALSGYAWGVERKRALLDREGA</sequence>
<dbReference type="GO" id="GO:0003908">
    <property type="term" value="F:methylated-DNA-[protein]-cysteine S-methyltransferase activity"/>
    <property type="evidence" value="ECO:0007669"/>
    <property type="project" value="UniProtKB-EC"/>
</dbReference>
<evidence type="ECO:0000313" key="16">
    <source>
        <dbReference type="EMBL" id="RJF80861.1"/>
    </source>
</evidence>
<dbReference type="PROSITE" id="PS00374">
    <property type="entry name" value="MGMT"/>
    <property type="match status" value="1"/>
</dbReference>
<dbReference type="PROSITE" id="PS01124">
    <property type="entry name" value="HTH_ARAC_FAMILY_2"/>
    <property type="match status" value="1"/>
</dbReference>
<comment type="cofactor">
    <cofactor evidence="13">
        <name>Zn(2+)</name>
        <dbReference type="ChEBI" id="CHEBI:29105"/>
    </cofactor>
    <text evidence="13">Binds 1 zinc ion per subunit.</text>
</comment>
<comment type="similarity">
    <text evidence="2">Belongs to the MGMT family.</text>
</comment>
<feature type="region of interest" description="Disordered" evidence="14">
    <location>
        <begin position="1"/>
        <end position="28"/>
    </location>
</feature>
<dbReference type="InterPro" id="IPR018060">
    <property type="entry name" value="HTH_AraC"/>
</dbReference>
<gene>
    <name evidence="16" type="ORF">D3877_11500</name>
</gene>
<evidence type="ECO:0000256" key="2">
    <source>
        <dbReference type="ARBA" id="ARBA00008711"/>
    </source>
</evidence>
<organism evidence="16 17">
    <name type="scientific">Azospirillum cavernae</name>
    <dbReference type="NCBI Taxonomy" id="2320860"/>
    <lineage>
        <taxon>Bacteria</taxon>
        <taxon>Pseudomonadati</taxon>
        <taxon>Pseudomonadota</taxon>
        <taxon>Alphaproteobacteria</taxon>
        <taxon>Rhodospirillales</taxon>
        <taxon>Azospirillaceae</taxon>
        <taxon>Azospirillum</taxon>
    </lineage>
</organism>
<dbReference type="GO" id="GO:0008270">
    <property type="term" value="F:zinc ion binding"/>
    <property type="evidence" value="ECO:0007669"/>
    <property type="project" value="InterPro"/>
</dbReference>
<dbReference type="PANTHER" id="PTHR10815">
    <property type="entry name" value="METHYLATED-DNA--PROTEIN-CYSTEINE METHYLTRANSFERASE"/>
    <property type="match status" value="1"/>
</dbReference>
<evidence type="ECO:0000259" key="15">
    <source>
        <dbReference type="PROSITE" id="PS01124"/>
    </source>
</evidence>
<keyword evidence="17" id="KW-1185">Reference proteome</keyword>
<keyword evidence="8" id="KW-0010">Activator</keyword>
<dbReference type="Gene3D" id="3.30.160.70">
    <property type="entry name" value="Methylated DNA-protein cysteine methyltransferase domain"/>
    <property type="match status" value="1"/>
</dbReference>
<evidence type="ECO:0000256" key="4">
    <source>
        <dbReference type="ARBA" id="ARBA00022603"/>
    </source>
</evidence>
<dbReference type="NCBIfam" id="NF011964">
    <property type="entry name" value="PRK15435.1"/>
    <property type="match status" value="1"/>
</dbReference>
<keyword evidence="5 16" id="KW-0808">Transferase</keyword>
<feature type="binding site" evidence="13">
    <location>
        <position position="53"/>
    </location>
    <ligand>
        <name>Zn(2+)</name>
        <dbReference type="ChEBI" id="CHEBI:29105"/>
    </ligand>
</feature>
<dbReference type="SMART" id="SM00342">
    <property type="entry name" value="HTH_ARAC"/>
    <property type="match status" value="1"/>
</dbReference>
<dbReference type="EC" id="2.1.1.63" evidence="3"/>
<name>A0A418VUM5_9PROT</name>
<evidence type="ECO:0000256" key="10">
    <source>
        <dbReference type="ARBA" id="ARBA00023204"/>
    </source>
</evidence>
<dbReference type="SUPFAM" id="SSF46689">
    <property type="entry name" value="Homeodomain-like"/>
    <property type="match status" value="1"/>
</dbReference>
<dbReference type="Gene3D" id="1.10.10.60">
    <property type="entry name" value="Homeodomain-like"/>
    <property type="match status" value="1"/>
</dbReference>
<keyword evidence="6" id="KW-0227">DNA damage</keyword>
<dbReference type="Gene3D" id="1.10.10.10">
    <property type="entry name" value="Winged helix-like DNA-binding domain superfamily/Winged helix DNA-binding domain"/>
    <property type="match status" value="1"/>
</dbReference>
<dbReference type="InterPro" id="IPR004026">
    <property type="entry name" value="Ada_DNA_repair_Zn-bd"/>
</dbReference>
<evidence type="ECO:0000256" key="3">
    <source>
        <dbReference type="ARBA" id="ARBA00011918"/>
    </source>
</evidence>
<dbReference type="OrthoDB" id="9802228at2"/>
<dbReference type="InterPro" id="IPR036631">
    <property type="entry name" value="MGMT_N_sf"/>
</dbReference>
<keyword evidence="4 16" id="KW-0489">Methyltransferase</keyword>
<keyword evidence="9" id="KW-0804">Transcription</keyword>
<dbReference type="InterPro" id="IPR009057">
    <property type="entry name" value="Homeodomain-like_sf"/>
</dbReference>
<evidence type="ECO:0000256" key="7">
    <source>
        <dbReference type="ARBA" id="ARBA00023015"/>
    </source>
</evidence>
<dbReference type="InterPro" id="IPR035451">
    <property type="entry name" value="Ada-like_dom_sf"/>
</dbReference>
<evidence type="ECO:0000256" key="13">
    <source>
        <dbReference type="PIRSR" id="PIRSR000409-3"/>
    </source>
</evidence>
<protein>
    <recommendedName>
        <fullName evidence="3">methylated-DNA--[protein]-cysteine S-methyltransferase</fullName>
        <ecNumber evidence="3">2.1.1.63</ecNumber>
    </recommendedName>
</protein>
<evidence type="ECO:0000256" key="6">
    <source>
        <dbReference type="ARBA" id="ARBA00022763"/>
    </source>
</evidence>
<evidence type="ECO:0000256" key="8">
    <source>
        <dbReference type="ARBA" id="ARBA00023159"/>
    </source>
</evidence>
<evidence type="ECO:0000256" key="9">
    <source>
        <dbReference type="ARBA" id="ARBA00023163"/>
    </source>
</evidence>
<dbReference type="Pfam" id="PF12833">
    <property type="entry name" value="HTH_18"/>
    <property type="match status" value="1"/>
</dbReference>
<feature type="active site" description="Nucleophile; methyl group acceptor from methylphosphotriester" evidence="12">
    <location>
        <position position="49"/>
    </location>
</feature>
<dbReference type="GO" id="GO:0006281">
    <property type="term" value="P:DNA repair"/>
    <property type="evidence" value="ECO:0007669"/>
    <property type="project" value="UniProtKB-KW"/>
</dbReference>
<dbReference type="GO" id="GO:0003700">
    <property type="term" value="F:DNA-binding transcription factor activity"/>
    <property type="evidence" value="ECO:0007669"/>
    <property type="project" value="InterPro"/>
</dbReference>
<keyword evidence="10" id="KW-0234">DNA repair</keyword>
<feature type="binding site" evidence="13">
    <location>
        <position position="83"/>
    </location>
    <ligand>
        <name>Zn(2+)</name>
        <dbReference type="ChEBI" id="CHEBI:29105"/>
    </ligand>
</feature>
<dbReference type="InterPro" id="IPR036388">
    <property type="entry name" value="WH-like_DNA-bd_sf"/>
</dbReference>
<feature type="active site" description="Nucleophile; methyl group acceptor from either O6-methylguanine or O4-methylthymine" evidence="12">
    <location>
        <position position="337"/>
    </location>
</feature>
<keyword evidence="7" id="KW-0805">Transcription regulation</keyword>
<dbReference type="FunFam" id="1.10.10.10:FF:000214">
    <property type="entry name" value="Methylated-DNA--protein-cysteine methyltransferase"/>
    <property type="match status" value="1"/>
</dbReference>
<comment type="catalytic activity">
    <reaction evidence="1">
        <text>a 4-O-methyl-thymidine in DNA + L-cysteinyl-[protein] = a thymidine in DNA + S-methyl-L-cysteinyl-[protein]</text>
        <dbReference type="Rhea" id="RHEA:53428"/>
        <dbReference type="Rhea" id="RHEA-COMP:10131"/>
        <dbReference type="Rhea" id="RHEA-COMP:10132"/>
        <dbReference type="Rhea" id="RHEA-COMP:13555"/>
        <dbReference type="Rhea" id="RHEA-COMP:13556"/>
        <dbReference type="ChEBI" id="CHEBI:29950"/>
        <dbReference type="ChEBI" id="CHEBI:82612"/>
        <dbReference type="ChEBI" id="CHEBI:137386"/>
        <dbReference type="ChEBI" id="CHEBI:137387"/>
        <dbReference type="EC" id="2.1.1.63"/>
    </reaction>
</comment>
<comment type="caution">
    <text evidence="16">The sequence shown here is derived from an EMBL/GenBank/DDBJ whole genome shotgun (WGS) entry which is preliminary data.</text>
</comment>
<evidence type="ECO:0000313" key="17">
    <source>
        <dbReference type="Proteomes" id="UP000283458"/>
    </source>
</evidence>
<dbReference type="GO" id="GO:0032259">
    <property type="term" value="P:methylation"/>
    <property type="evidence" value="ECO:0007669"/>
    <property type="project" value="UniProtKB-KW"/>
</dbReference>
<dbReference type="Pfam" id="PF01035">
    <property type="entry name" value="DNA_binding_1"/>
    <property type="match status" value="1"/>
</dbReference>
<proteinExistence type="inferred from homology"/>
<dbReference type="PANTHER" id="PTHR10815:SF14">
    <property type="entry name" value="BIFUNCTIONAL TRANSCRIPTIONAL ACTIVATOR_DNA REPAIR ENZYME ADA"/>
    <property type="match status" value="1"/>
</dbReference>
<keyword evidence="16" id="KW-0238">DNA-binding</keyword>
<dbReference type="InterPro" id="IPR001497">
    <property type="entry name" value="MethylDNA_cys_MeTrfase_AS"/>
</dbReference>
<evidence type="ECO:0000256" key="1">
    <source>
        <dbReference type="ARBA" id="ARBA00001286"/>
    </source>
</evidence>
<dbReference type="Pfam" id="PF02805">
    <property type="entry name" value="Ada_Zn_binding"/>
    <property type="match status" value="1"/>
</dbReference>
<accession>A0A418VUM5</accession>
<evidence type="ECO:0000256" key="11">
    <source>
        <dbReference type="ARBA" id="ARBA00049348"/>
    </source>
</evidence>
<dbReference type="EMBL" id="QYUL01000002">
    <property type="protein sequence ID" value="RJF80861.1"/>
    <property type="molecule type" value="Genomic_DNA"/>
</dbReference>
<dbReference type="AlphaFoldDB" id="A0A418VUM5"/>
<dbReference type="Proteomes" id="UP000283458">
    <property type="component" value="Unassembled WGS sequence"/>
</dbReference>
<evidence type="ECO:0000256" key="14">
    <source>
        <dbReference type="SAM" id="MobiDB-lite"/>
    </source>
</evidence>
<evidence type="ECO:0000256" key="12">
    <source>
        <dbReference type="PIRSR" id="PIRSR000409-1"/>
    </source>
</evidence>
<keyword evidence="13" id="KW-0479">Metal-binding</keyword>
<dbReference type="GO" id="GO:0043565">
    <property type="term" value="F:sequence-specific DNA binding"/>
    <property type="evidence" value="ECO:0007669"/>
    <property type="project" value="InterPro"/>
</dbReference>
<dbReference type="SUPFAM" id="SSF46767">
    <property type="entry name" value="Methylated DNA-protein cysteine methyltransferase, C-terminal domain"/>
    <property type="match status" value="1"/>
</dbReference>
<dbReference type="NCBIfam" id="TIGR00589">
    <property type="entry name" value="ogt"/>
    <property type="match status" value="1"/>
</dbReference>
<dbReference type="InterPro" id="IPR036217">
    <property type="entry name" value="MethylDNA_cys_MeTrfase_DNAb"/>
</dbReference>
<keyword evidence="13" id="KW-0862">Zinc</keyword>
<dbReference type="CDD" id="cd06445">
    <property type="entry name" value="ATase"/>
    <property type="match status" value="1"/>
</dbReference>
<dbReference type="Gene3D" id="3.40.10.10">
    <property type="entry name" value="DNA Methylphosphotriester Repair Domain"/>
    <property type="match status" value="1"/>
</dbReference>
<dbReference type="RefSeq" id="WP_119830950.1">
    <property type="nucleotide sequence ID" value="NZ_QYUL01000002.1"/>
</dbReference>
<dbReference type="InterPro" id="IPR016221">
    <property type="entry name" value="Bifunct_regulatory_prot_Ada"/>
</dbReference>
<dbReference type="SUPFAM" id="SSF57884">
    <property type="entry name" value="Ada DNA repair protein, N-terminal domain (N-Ada 10)"/>
    <property type="match status" value="1"/>
</dbReference>